<accession>A0A4U1DBQ9</accession>
<name>A0A4U1DBQ9_9BACI</name>
<dbReference type="InterPro" id="IPR000182">
    <property type="entry name" value="GNAT_dom"/>
</dbReference>
<dbReference type="PANTHER" id="PTHR43792:SF1">
    <property type="entry name" value="N-ACETYLTRANSFERASE DOMAIN-CONTAINING PROTEIN"/>
    <property type="match status" value="1"/>
</dbReference>
<dbReference type="PANTHER" id="PTHR43792">
    <property type="entry name" value="GNAT FAMILY, PUTATIVE (AFU_ORTHOLOGUE AFUA_3G00765)-RELATED-RELATED"/>
    <property type="match status" value="1"/>
</dbReference>
<reference evidence="2 3" key="1">
    <citation type="journal article" date="2011" name="J. Microbiol.">
        <title>Bacillus kyonggiensis sp. nov., isolated from soil of a lettuce field.</title>
        <authorList>
            <person name="Dong K."/>
            <person name="Lee S."/>
        </authorList>
    </citation>
    <scope>NUCLEOTIDE SEQUENCE [LARGE SCALE GENOMIC DNA]</scope>
    <source>
        <strain evidence="2 3">NB22</strain>
    </source>
</reference>
<dbReference type="GO" id="GO:0016747">
    <property type="term" value="F:acyltransferase activity, transferring groups other than amino-acyl groups"/>
    <property type="evidence" value="ECO:0007669"/>
    <property type="project" value="InterPro"/>
</dbReference>
<dbReference type="OrthoDB" id="9798081at2"/>
<organism evidence="2 3">
    <name type="scientific">Robertmurraya kyonggiensis</name>
    <dbReference type="NCBI Taxonomy" id="1037680"/>
    <lineage>
        <taxon>Bacteria</taxon>
        <taxon>Bacillati</taxon>
        <taxon>Bacillota</taxon>
        <taxon>Bacilli</taxon>
        <taxon>Bacillales</taxon>
        <taxon>Bacillaceae</taxon>
        <taxon>Robertmurraya</taxon>
    </lineage>
</organism>
<dbReference type="SUPFAM" id="SSF55729">
    <property type="entry name" value="Acyl-CoA N-acyltransferases (Nat)"/>
    <property type="match status" value="1"/>
</dbReference>
<dbReference type="EMBL" id="SWBM01000001">
    <property type="protein sequence ID" value="TKC19057.1"/>
    <property type="molecule type" value="Genomic_DNA"/>
</dbReference>
<keyword evidence="3" id="KW-1185">Reference proteome</keyword>
<dbReference type="Proteomes" id="UP000307756">
    <property type="component" value="Unassembled WGS sequence"/>
</dbReference>
<comment type="caution">
    <text evidence="2">The sequence shown here is derived from an EMBL/GenBank/DDBJ whole genome shotgun (WGS) entry which is preliminary data.</text>
</comment>
<dbReference type="InterPro" id="IPR016181">
    <property type="entry name" value="Acyl_CoA_acyltransferase"/>
</dbReference>
<evidence type="ECO:0000313" key="2">
    <source>
        <dbReference type="EMBL" id="TKC19057.1"/>
    </source>
</evidence>
<evidence type="ECO:0000259" key="1">
    <source>
        <dbReference type="Pfam" id="PF13302"/>
    </source>
</evidence>
<dbReference type="Gene3D" id="3.40.630.30">
    <property type="match status" value="1"/>
</dbReference>
<dbReference type="RefSeq" id="WP_136829841.1">
    <property type="nucleotide sequence ID" value="NZ_SWBM01000001.1"/>
</dbReference>
<keyword evidence="2" id="KW-0808">Transferase</keyword>
<dbReference type="Pfam" id="PF13302">
    <property type="entry name" value="Acetyltransf_3"/>
    <property type="match status" value="1"/>
</dbReference>
<sequence>MFYETERLYTRRFKLSDLEDFHEMQSNPNVMRFIIGRGKTKTENADELSKVIKAYDDNYSELLIMAISKIGDASLIGTCAVIKTEKDECEVGYRFSERHWGKGYGSDILKGLLQYCLHDLELMKANAIVEKDNIPSVKILENSPMQFIREYEEEDTNNIVRLYALDKLV</sequence>
<dbReference type="AlphaFoldDB" id="A0A4U1DBQ9"/>
<evidence type="ECO:0000313" key="3">
    <source>
        <dbReference type="Proteomes" id="UP000307756"/>
    </source>
</evidence>
<feature type="domain" description="N-acetyltransferase" evidence="1">
    <location>
        <begin position="7"/>
        <end position="142"/>
    </location>
</feature>
<proteinExistence type="predicted"/>
<protein>
    <submittedName>
        <fullName evidence="2">GNAT family N-acetyltransferase</fullName>
    </submittedName>
</protein>
<gene>
    <name evidence="2" type="ORF">FA727_05800</name>
</gene>
<dbReference type="InterPro" id="IPR051531">
    <property type="entry name" value="N-acetyltransferase"/>
</dbReference>